<name>A0AAV4A071_9GAST</name>
<sequence>MLWSSTAKLSSEGEVDPDSFSDISDDESEMYRSLQAARHTKVPLGHSPDNGSRASVITSSALTNGQSPSESSDSAARVQAGEPEMPIPGPGMDLTTSPSRQSVVGSAVQTEKKTDQPKPKPKIWSISHILDS</sequence>
<dbReference type="AlphaFoldDB" id="A0AAV4A071"/>
<organism evidence="2 3">
    <name type="scientific">Plakobranchus ocellatus</name>
    <dbReference type="NCBI Taxonomy" id="259542"/>
    <lineage>
        <taxon>Eukaryota</taxon>
        <taxon>Metazoa</taxon>
        <taxon>Spiralia</taxon>
        <taxon>Lophotrochozoa</taxon>
        <taxon>Mollusca</taxon>
        <taxon>Gastropoda</taxon>
        <taxon>Heterobranchia</taxon>
        <taxon>Euthyneura</taxon>
        <taxon>Panpulmonata</taxon>
        <taxon>Sacoglossa</taxon>
        <taxon>Placobranchoidea</taxon>
        <taxon>Plakobranchidae</taxon>
        <taxon>Plakobranchus</taxon>
    </lineage>
</organism>
<evidence type="ECO:0000313" key="2">
    <source>
        <dbReference type="EMBL" id="GFO00237.1"/>
    </source>
</evidence>
<reference evidence="2 3" key="1">
    <citation type="journal article" date="2021" name="Elife">
        <title>Chloroplast acquisition without the gene transfer in kleptoplastic sea slugs, Plakobranchus ocellatus.</title>
        <authorList>
            <person name="Maeda T."/>
            <person name="Takahashi S."/>
            <person name="Yoshida T."/>
            <person name="Shimamura S."/>
            <person name="Takaki Y."/>
            <person name="Nagai Y."/>
            <person name="Toyoda A."/>
            <person name="Suzuki Y."/>
            <person name="Arimoto A."/>
            <person name="Ishii H."/>
            <person name="Satoh N."/>
            <person name="Nishiyama T."/>
            <person name="Hasebe M."/>
            <person name="Maruyama T."/>
            <person name="Minagawa J."/>
            <person name="Obokata J."/>
            <person name="Shigenobu S."/>
        </authorList>
    </citation>
    <scope>NUCLEOTIDE SEQUENCE [LARGE SCALE GENOMIC DNA]</scope>
</reference>
<accession>A0AAV4A071</accession>
<feature type="compositionally biased region" description="Acidic residues" evidence="1">
    <location>
        <begin position="13"/>
        <end position="28"/>
    </location>
</feature>
<dbReference type="EMBL" id="BLXT01003064">
    <property type="protein sequence ID" value="GFO00237.1"/>
    <property type="molecule type" value="Genomic_DNA"/>
</dbReference>
<feature type="compositionally biased region" description="Polar residues" evidence="1">
    <location>
        <begin position="49"/>
        <end position="74"/>
    </location>
</feature>
<dbReference type="Proteomes" id="UP000735302">
    <property type="component" value="Unassembled WGS sequence"/>
</dbReference>
<gene>
    <name evidence="2" type="ORF">PoB_002674200</name>
</gene>
<proteinExistence type="predicted"/>
<keyword evidence="3" id="KW-1185">Reference proteome</keyword>
<evidence type="ECO:0000256" key="1">
    <source>
        <dbReference type="SAM" id="MobiDB-lite"/>
    </source>
</evidence>
<feature type="region of interest" description="Disordered" evidence="1">
    <location>
        <begin position="1"/>
        <end position="132"/>
    </location>
</feature>
<comment type="caution">
    <text evidence="2">The sequence shown here is derived from an EMBL/GenBank/DDBJ whole genome shotgun (WGS) entry which is preliminary data.</text>
</comment>
<feature type="compositionally biased region" description="Polar residues" evidence="1">
    <location>
        <begin position="94"/>
        <end position="109"/>
    </location>
</feature>
<evidence type="ECO:0000313" key="3">
    <source>
        <dbReference type="Proteomes" id="UP000735302"/>
    </source>
</evidence>
<protein>
    <submittedName>
        <fullName evidence="2">Uncharacterized protein</fullName>
    </submittedName>
</protein>